<feature type="coiled-coil region" evidence="2">
    <location>
        <begin position="33"/>
        <end position="67"/>
    </location>
</feature>
<dbReference type="InterPro" id="IPR032777">
    <property type="entry name" value="DUF4515"/>
</dbReference>
<dbReference type="PANTHER" id="PTHR14845">
    <property type="entry name" value="COILED-COIL DOMAIN-CONTAINING 166"/>
    <property type="match status" value="1"/>
</dbReference>
<evidence type="ECO:0000256" key="3">
    <source>
        <dbReference type="SAM" id="MobiDB-lite"/>
    </source>
</evidence>
<proteinExistence type="predicted"/>
<evidence type="ECO:0000256" key="1">
    <source>
        <dbReference type="ARBA" id="ARBA00023054"/>
    </source>
</evidence>
<name>A0ABM1E0D4_PRICU</name>
<feature type="domain" description="DUF4515" evidence="4">
    <location>
        <begin position="69"/>
        <end position="256"/>
    </location>
</feature>
<dbReference type="Proteomes" id="UP000695022">
    <property type="component" value="Unplaced"/>
</dbReference>
<evidence type="ECO:0000259" key="4">
    <source>
        <dbReference type="Pfam" id="PF14988"/>
    </source>
</evidence>
<evidence type="ECO:0000313" key="5">
    <source>
        <dbReference type="Proteomes" id="UP000695022"/>
    </source>
</evidence>
<dbReference type="RefSeq" id="XP_014665655.1">
    <property type="nucleotide sequence ID" value="XM_014810169.1"/>
</dbReference>
<dbReference type="PANTHER" id="PTHR14845:SF0">
    <property type="entry name" value="DUF4515 DOMAIN-CONTAINING PROTEIN"/>
    <property type="match status" value="1"/>
</dbReference>
<feature type="compositionally biased region" description="Basic and acidic residues" evidence="3">
    <location>
        <begin position="11"/>
        <end position="24"/>
    </location>
</feature>
<keyword evidence="5" id="KW-1185">Reference proteome</keyword>
<protein>
    <submittedName>
        <fullName evidence="6">Coiled-coil domain-containing protein 166-like</fullName>
    </submittedName>
</protein>
<evidence type="ECO:0000256" key="2">
    <source>
        <dbReference type="SAM" id="Coils"/>
    </source>
</evidence>
<evidence type="ECO:0000313" key="6">
    <source>
        <dbReference type="RefSeq" id="XP_014665655.1"/>
    </source>
</evidence>
<reference evidence="6" key="1">
    <citation type="submission" date="2025-08" db="UniProtKB">
        <authorList>
            <consortium name="RefSeq"/>
        </authorList>
    </citation>
    <scope>IDENTIFICATION</scope>
</reference>
<accession>A0ABM1E0D4</accession>
<feature type="compositionally biased region" description="Basic residues" evidence="3">
    <location>
        <begin position="1"/>
        <end position="10"/>
    </location>
</feature>
<dbReference type="Pfam" id="PF14988">
    <property type="entry name" value="DUF4515"/>
    <property type="match status" value="1"/>
</dbReference>
<dbReference type="GeneID" id="106807729"/>
<organism evidence="5 6">
    <name type="scientific">Priapulus caudatus</name>
    <name type="common">Priapulid worm</name>
    <dbReference type="NCBI Taxonomy" id="37621"/>
    <lineage>
        <taxon>Eukaryota</taxon>
        <taxon>Metazoa</taxon>
        <taxon>Ecdysozoa</taxon>
        <taxon>Scalidophora</taxon>
        <taxon>Priapulida</taxon>
        <taxon>Priapulimorpha</taxon>
        <taxon>Priapulimorphida</taxon>
        <taxon>Priapulidae</taxon>
        <taxon>Priapulus</taxon>
    </lineage>
</organism>
<gene>
    <name evidence="6" type="primary">LOC106807729</name>
</gene>
<feature type="region of interest" description="Disordered" evidence="3">
    <location>
        <begin position="1"/>
        <end position="24"/>
    </location>
</feature>
<sequence length="283" mass="33296">MPPKVKKKAAAKKEEQIKSSPSRAKEDCLTLELTSVTERLSSLMKTVAELRQEREWLQQELQTTKQDMQDYLAYMEKKTTKIDNAMGSLNDNNKEQIQVILDEKSTIQEDFEREKHVSKNELLEKDVILSRTRQQLCELQPLKDIQREQTECIQHLEKDILQMRALHSNSIQSLKIRFLKQKQSFERQADKQVFGLQQLACKEASRCLGDHIQSIRDENGRRRHQLLQLIRRTRTLHEHRHQLEEQRSELLREKELTVDLKQIKDAKQASEGHTRLVLQASAQ</sequence>
<keyword evidence="1 2" id="KW-0175">Coiled coil</keyword>